<proteinExistence type="predicted"/>
<dbReference type="EMBL" id="SWKV01000145">
    <property type="protein sequence ID" value="KAF3031436.1"/>
    <property type="molecule type" value="Genomic_DNA"/>
</dbReference>
<evidence type="ECO:0000313" key="2">
    <source>
        <dbReference type="EMBL" id="KAF3031436.1"/>
    </source>
</evidence>
<keyword evidence="3" id="KW-1185">Reference proteome</keyword>
<protein>
    <submittedName>
        <fullName evidence="2">Uncharacterized protein</fullName>
    </submittedName>
</protein>
<dbReference type="AlphaFoldDB" id="A0A9P4WG36"/>
<feature type="region of interest" description="Disordered" evidence="1">
    <location>
        <begin position="1"/>
        <end position="40"/>
    </location>
</feature>
<gene>
    <name evidence="2" type="ORF">E8E12_001025</name>
</gene>
<evidence type="ECO:0000256" key="1">
    <source>
        <dbReference type="SAM" id="MobiDB-lite"/>
    </source>
</evidence>
<name>A0A9P4WG36_9PLEO</name>
<sequence length="85" mass="10097">MPFQFSKAHEQRQFLRPSAAAVNGARVREQEGRTENRKDDCRSKLKLHMHYSSDTNLMIRLQGQPKEKDRVKAWLHDDKTSMENW</sequence>
<evidence type="ECO:0000313" key="3">
    <source>
        <dbReference type="Proteomes" id="UP000758155"/>
    </source>
</evidence>
<accession>A0A9P4WG36</accession>
<organism evidence="2 3">
    <name type="scientific">Didymella heteroderae</name>
    <dbReference type="NCBI Taxonomy" id="1769908"/>
    <lineage>
        <taxon>Eukaryota</taxon>
        <taxon>Fungi</taxon>
        <taxon>Dikarya</taxon>
        <taxon>Ascomycota</taxon>
        <taxon>Pezizomycotina</taxon>
        <taxon>Dothideomycetes</taxon>
        <taxon>Pleosporomycetidae</taxon>
        <taxon>Pleosporales</taxon>
        <taxon>Pleosporineae</taxon>
        <taxon>Didymellaceae</taxon>
        <taxon>Didymella</taxon>
    </lineage>
</organism>
<feature type="compositionally biased region" description="Basic and acidic residues" evidence="1">
    <location>
        <begin position="26"/>
        <end position="40"/>
    </location>
</feature>
<dbReference type="Proteomes" id="UP000758155">
    <property type="component" value="Unassembled WGS sequence"/>
</dbReference>
<comment type="caution">
    <text evidence="2">The sequence shown here is derived from an EMBL/GenBank/DDBJ whole genome shotgun (WGS) entry which is preliminary data.</text>
</comment>
<reference evidence="2" key="1">
    <citation type="submission" date="2019-04" db="EMBL/GenBank/DDBJ databases">
        <title>Sequencing of skin fungus with MAO and IRED activity.</title>
        <authorList>
            <person name="Marsaioli A.J."/>
            <person name="Bonatto J.M.C."/>
            <person name="Reis Junior O."/>
        </authorList>
    </citation>
    <scope>NUCLEOTIDE SEQUENCE</scope>
    <source>
        <strain evidence="2">28M1</strain>
    </source>
</reference>